<evidence type="ECO:0000256" key="6">
    <source>
        <dbReference type="ARBA" id="ARBA00023125"/>
    </source>
</evidence>
<keyword evidence="7" id="KW-0804">Transcription</keyword>
<feature type="domain" description="Response regulatory" evidence="10">
    <location>
        <begin position="5"/>
        <end position="118"/>
    </location>
</feature>
<dbReference type="Pfam" id="PF00072">
    <property type="entry name" value="Response_reg"/>
    <property type="match status" value="1"/>
</dbReference>
<dbReference type="CDD" id="cd00383">
    <property type="entry name" value="trans_reg_C"/>
    <property type="match status" value="1"/>
</dbReference>
<dbReference type="EMBL" id="JACHHT010000004">
    <property type="protein sequence ID" value="MBB6523621.1"/>
    <property type="molecule type" value="Genomic_DNA"/>
</dbReference>
<dbReference type="GO" id="GO:0032993">
    <property type="term" value="C:protein-DNA complex"/>
    <property type="evidence" value="ECO:0007669"/>
    <property type="project" value="TreeGrafter"/>
</dbReference>
<accession>A0A7X0MXD7</accession>
<comment type="caution">
    <text evidence="12">The sequence shown here is derived from an EMBL/GenBank/DDBJ whole genome shotgun (WGS) entry which is preliminary data.</text>
</comment>
<dbReference type="Pfam" id="PF00486">
    <property type="entry name" value="Trans_reg_C"/>
    <property type="match status" value="1"/>
</dbReference>
<dbReference type="InterPro" id="IPR036388">
    <property type="entry name" value="WH-like_DNA-bd_sf"/>
</dbReference>
<dbReference type="InterPro" id="IPR016032">
    <property type="entry name" value="Sig_transdc_resp-reg_C-effctor"/>
</dbReference>
<organism evidence="12 13">
    <name type="scientific">Pseudoteredinibacter isoporae</name>
    <dbReference type="NCBI Taxonomy" id="570281"/>
    <lineage>
        <taxon>Bacteria</taxon>
        <taxon>Pseudomonadati</taxon>
        <taxon>Pseudomonadota</taxon>
        <taxon>Gammaproteobacteria</taxon>
        <taxon>Cellvibrionales</taxon>
        <taxon>Cellvibrionaceae</taxon>
        <taxon>Pseudoteredinibacter</taxon>
    </lineage>
</organism>
<evidence type="ECO:0000313" key="13">
    <source>
        <dbReference type="Proteomes" id="UP000528457"/>
    </source>
</evidence>
<dbReference type="PROSITE" id="PS50110">
    <property type="entry name" value="RESPONSE_REGULATORY"/>
    <property type="match status" value="1"/>
</dbReference>
<comment type="subcellular location">
    <subcellularLocation>
        <location evidence="1">Cytoplasm</location>
    </subcellularLocation>
</comment>
<keyword evidence="3 8" id="KW-0597">Phosphoprotein</keyword>
<dbReference type="SMART" id="SM00448">
    <property type="entry name" value="REC"/>
    <property type="match status" value="1"/>
</dbReference>
<dbReference type="InterPro" id="IPR001867">
    <property type="entry name" value="OmpR/PhoB-type_DNA-bd"/>
</dbReference>
<dbReference type="PROSITE" id="PS51755">
    <property type="entry name" value="OMPR_PHOB"/>
    <property type="match status" value="1"/>
</dbReference>
<dbReference type="AlphaFoldDB" id="A0A7X0MXD7"/>
<keyword evidence="6 9" id="KW-0238">DNA-binding</keyword>
<dbReference type="PANTHER" id="PTHR48111:SF39">
    <property type="entry name" value="TRANSCRIPTIONAL REGULATORY PROTEIN CPXR"/>
    <property type="match status" value="1"/>
</dbReference>
<dbReference type="SUPFAM" id="SSF52172">
    <property type="entry name" value="CheY-like"/>
    <property type="match status" value="1"/>
</dbReference>
<evidence type="ECO:0000256" key="7">
    <source>
        <dbReference type="ARBA" id="ARBA00023163"/>
    </source>
</evidence>
<dbReference type="GO" id="GO:0000156">
    <property type="term" value="F:phosphorelay response regulator activity"/>
    <property type="evidence" value="ECO:0007669"/>
    <property type="project" value="TreeGrafter"/>
</dbReference>
<sequence length="228" mass="25751">MNPPNILIVEDDKNLNCQLSELLSSKGYSTEQCFDGDDGLLRAVSGGHQLILLDVMLPKRDGFSFMDILREYCQTPVIMLTACGAEEERIRGFNHGVDDYLSKPFNTTELILRIEALLRRCLGETAPKSRDKLSLDGLLLSRTEQLASVNGSELDLTQAQFNLLWSLLLHKDQVLSKPYLYQIVLKRSFGAHDRSLDMHLSRLRRKLDNAGWCGDRLSSVQGQGYYLS</sequence>
<evidence type="ECO:0000256" key="3">
    <source>
        <dbReference type="ARBA" id="ARBA00022553"/>
    </source>
</evidence>
<dbReference type="GO" id="GO:0006355">
    <property type="term" value="P:regulation of DNA-templated transcription"/>
    <property type="evidence" value="ECO:0007669"/>
    <property type="project" value="InterPro"/>
</dbReference>
<dbReference type="InterPro" id="IPR001789">
    <property type="entry name" value="Sig_transdc_resp-reg_receiver"/>
</dbReference>
<evidence type="ECO:0000256" key="5">
    <source>
        <dbReference type="ARBA" id="ARBA00023015"/>
    </source>
</evidence>
<dbReference type="SMART" id="SM00862">
    <property type="entry name" value="Trans_reg_C"/>
    <property type="match status" value="1"/>
</dbReference>
<keyword evidence="5" id="KW-0805">Transcription regulation</keyword>
<evidence type="ECO:0000256" key="4">
    <source>
        <dbReference type="ARBA" id="ARBA00023012"/>
    </source>
</evidence>
<evidence type="ECO:0000256" key="8">
    <source>
        <dbReference type="PROSITE-ProRule" id="PRU00169"/>
    </source>
</evidence>
<keyword evidence="4" id="KW-0902">Two-component regulatory system</keyword>
<dbReference type="SUPFAM" id="SSF46894">
    <property type="entry name" value="C-terminal effector domain of the bipartite response regulators"/>
    <property type="match status" value="1"/>
</dbReference>
<dbReference type="RefSeq" id="WP_166843367.1">
    <property type="nucleotide sequence ID" value="NZ_JAAONY010000004.1"/>
</dbReference>
<evidence type="ECO:0000313" key="12">
    <source>
        <dbReference type="EMBL" id="MBB6523621.1"/>
    </source>
</evidence>
<evidence type="ECO:0000259" key="10">
    <source>
        <dbReference type="PROSITE" id="PS50110"/>
    </source>
</evidence>
<feature type="domain" description="OmpR/PhoB-type" evidence="11">
    <location>
        <begin position="130"/>
        <end position="228"/>
    </location>
</feature>
<dbReference type="Proteomes" id="UP000528457">
    <property type="component" value="Unassembled WGS sequence"/>
</dbReference>
<dbReference type="PANTHER" id="PTHR48111">
    <property type="entry name" value="REGULATOR OF RPOS"/>
    <property type="match status" value="1"/>
</dbReference>
<dbReference type="GO" id="GO:0000976">
    <property type="term" value="F:transcription cis-regulatory region binding"/>
    <property type="evidence" value="ECO:0007669"/>
    <property type="project" value="TreeGrafter"/>
</dbReference>
<dbReference type="Gene3D" id="3.40.50.2300">
    <property type="match status" value="1"/>
</dbReference>
<dbReference type="InParanoid" id="A0A7X0MXD7"/>
<evidence type="ECO:0000259" key="11">
    <source>
        <dbReference type="PROSITE" id="PS51755"/>
    </source>
</evidence>
<reference evidence="12 13" key="1">
    <citation type="submission" date="2020-08" db="EMBL/GenBank/DDBJ databases">
        <title>Genomic Encyclopedia of Type Strains, Phase IV (KMG-IV): sequencing the most valuable type-strain genomes for metagenomic binning, comparative biology and taxonomic classification.</title>
        <authorList>
            <person name="Goeker M."/>
        </authorList>
    </citation>
    <scope>NUCLEOTIDE SEQUENCE [LARGE SCALE GENOMIC DNA]</scope>
    <source>
        <strain evidence="12 13">DSM 22368</strain>
    </source>
</reference>
<gene>
    <name evidence="12" type="ORF">HNR48_003935</name>
</gene>
<protein>
    <submittedName>
        <fullName evidence="12">Two-component system response regulator PfeR</fullName>
    </submittedName>
</protein>
<feature type="DNA-binding region" description="OmpR/PhoB-type" evidence="9">
    <location>
        <begin position="130"/>
        <end position="228"/>
    </location>
</feature>
<keyword evidence="13" id="KW-1185">Reference proteome</keyword>
<dbReference type="Gene3D" id="6.10.250.690">
    <property type="match status" value="1"/>
</dbReference>
<evidence type="ECO:0000256" key="1">
    <source>
        <dbReference type="ARBA" id="ARBA00004496"/>
    </source>
</evidence>
<name>A0A7X0MXD7_9GAMM</name>
<dbReference type="InterPro" id="IPR011006">
    <property type="entry name" value="CheY-like_superfamily"/>
</dbReference>
<dbReference type="Gene3D" id="1.10.10.10">
    <property type="entry name" value="Winged helix-like DNA-binding domain superfamily/Winged helix DNA-binding domain"/>
    <property type="match status" value="1"/>
</dbReference>
<feature type="modified residue" description="4-aspartylphosphate" evidence="8">
    <location>
        <position position="54"/>
    </location>
</feature>
<proteinExistence type="predicted"/>
<evidence type="ECO:0000256" key="2">
    <source>
        <dbReference type="ARBA" id="ARBA00022490"/>
    </source>
</evidence>
<dbReference type="GO" id="GO:0005829">
    <property type="term" value="C:cytosol"/>
    <property type="evidence" value="ECO:0007669"/>
    <property type="project" value="TreeGrafter"/>
</dbReference>
<keyword evidence="2" id="KW-0963">Cytoplasm</keyword>
<evidence type="ECO:0000256" key="9">
    <source>
        <dbReference type="PROSITE-ProRule" id="PRU01091"/>
    </source>
</evidence>
<dbReference type="InterPro" id="IPR039420">
    <property type="entry name" value="WalR-like"/>
</dbReference>